<dbReference type="SMART" id="SM00744">
    <property type="entry name" value="RINGv"/>
    <property type="match status" value="1"/>
</dbReference>
<reference evidence="7" key="1">
    <citation type="journal article" date="2022" name="G3 (Bethesda)">
        <title>High quality genome of the basidiomycete yeast Dioszegia hungarica PDD-24b-2 isolated from cloud water.</title>
        <authorList>
            <person name="Jarrige D."/>
            <person name="Haridas S."/>
            <person name="Bleykasten-Grosshans C."/>
            <person name="Joly M."/>
            <person name="Nadalig T."/>
            <person name="Sancelme M."/>
            <person name="Vuilleumier S."/>
            <person name="Grigoriev I.V."/>
            <person name="Amato P."/>
            <person name="Bringel F."/>
        </authorList>
    </citation>
    <scope>NUCLEOTIDE SEQUENCE</scope>
    <source>
        <strain evidence="7">PDD-24b-2</strain>
    </source>
</reference>
<name>A0AA38H7J1_9TREE</name>
<evidence type="ECO:0000256" key="2">
    <source>
        <dbReference type="ARBA" id="ARBA00022771"/>
    </source>
</evidence>
<feature type="region of interest" description="Disordered" evidence="5">
    <location>
        <begin position="276"/>
        <end position="299"/>
    </location>
</feature>
<keyword evidence="3" id="KW-0862">Zinc</keyword>
<feature type="compositionally biased region" description="Polar residues" evidence="5">
    <location>
        <begin position="445"/>
        <end position="457"/>
    </location>
</feature>
<dbReference type="GO" id="GO:0008270">
    <property type="term" value="F:zinc ion binding"/>
    <property type="evidence" value="ECO:0007669"/>
    <property type="project" value="UniProtKB-KW"/>
</dbReference>
<evidence type="ECO:0000256" key="4">
    <source>
        <dbReference type="PROSITE-ProRule" id="PRU00175"/>
    </source>
</evidence>
<evidence type="ECO:0000313" key="7">
    <source>
        <dbReference type="EMBL" id="KAI9634271.1"/>
    </source>
</evidence>
<comment type="caution">
    <text evidence="7">The sequence shown here is derived from an EMBL/GenBank/DDBJ whole genome shotgun (WGS) entry which is preliminary data.</text>
</comment>
<dbReference type="InterPro" id="IPR001841">
    <property type="entry name" value="Znf_RING"/>
</dbReference>
<feature type="compositionally biased region" description="Polar residues" evidence="5">
    <location>
        <begin position="59"/>
        <end position="83"/>
    </location>
</feature>
<dbReference type="Gene3D" id="3.30.40.10">
    <property type="entry name" value="Zinc/RING finger domain, C3HC4 (zinc finger)"/>
    <property type="match status" value="1"/>
</dbReference>
<evidence type="ECO:0000256" key="5">
    <source>
        <dbReference type="SAM" id="MobiDB-lite"/>
    </source>
</evidence>
<dbReference type="SMART" id="SM00184">
    <property type="entry name" value="RING"/>
    <property type="match status" value="1"/>
</dbReference>
<dbReference type="EMBL" id="JAKWFO010000008">
    <property type="protein sequence ID" value="KAI9634271.1"/>
    <property type="molecule type" value="Genomic_DNA"/>
</dbReference>
<evidence type="ECO:0000259" key="6">
    <source>
        <dbReference type="PROSITE" id="PS50089"/>
    </source>
</evidence>
<keyword evidence="8" id="KW-1185">Reference proteome</keyword>
<feature type="region of interest" description="Disordered" evidence="5">
    <location>
        <begin position="56"/>
        <end position="95"/>
    </location>
</feature>
<dbReference type="Proteomes" id="UP001164286">
    <property type="component" value="Unassembled WGS sequence"/>
</dbReference>
<feature type="compositionally biased region" description="Basic and acidic residues" evidence="5">
    <location>
        <begin position="335"/>
        <end position="344"/>
    </location>
</feature>
<gene>
    <name evidence="7" type="ORF">MKK02DRAFT_38944</name>
</gene>
<dbReference type="Pfam" id="PF13639">
    <property type="entry name" value="zf-RING_2"/>
    <property type="match status" value="1"/>
</dbReference>
<evidence type="ECO:0000256" key="3">
    <source>
        <dbReference type="ARBA" id="ARBA00022833"/>
    </source>
</evidence>
<accession>A0AA38H7J1</accession>
<organism evidence="7 8">
    <name type="scientific">Dioszegia hungarica</name>
    <dbReference type="NCBI Taxonomy" id="4972"/>
    <lineage>
        <taxon>Eukaryota</taxon>
        <taxon>Fungi</taxon>
        <taxon>Dikarya</taxon>
        <taxon>Basidiomycota</taxon>
        <taxon>Agaricomycotina</taxon>
        <taxon>Tremellomycetes</taxon>
        <taxon>Tremellales</taxon>
        <taxon>Bulleribasidiaceae</taxon>
        <taxon>Dioszegia</taxon>
    </lineage>
</organism>
<sequence length="834" mass="92120">MPPTPLNLRQPRLSPEIDLNSPPPLAHNHAATPSVPVPIPILGYPRYSRYFDRAPPMTGDSTATSASPSFVQTPMASGPSSSRIRVVDPASPSPAETVVPTAEQIKCLPHAADLLGSATEVVPSSVRSVLTYREDSGSPAASLPSAPVPAADSSSRAHRTRARVAARRAEEAVETAVHHRSHSRHIFDPDPPGPSMAEQRQAAERGMIRPPPPYPPTRTIYQAPLHPDYVPTPAVFSFGRDEDDAPYYRDAPEPEMGSVSPRLASADRFQPVTGTLDRRHPRFAPPAVYGRPPPSRPADMSVLMAPSVWRRAEVPRAAPNVPPPQPAQRWGQTYGDERRSDLERPLFPGTERGEPRDRLVAWLGQQARQGVPAQAAMEGVTADSRAGRGLWPVHLPEWGAWIPASPDLLDDRDPPHAFEPPYRPSTAQHSGTSAPARYPQPFGPHSNQHIYDEPQSSPLLDMWNRSVQEAVDRRLPVEPQRDARMAEHIGEAYTPARLRELLQQPHAEDQRRADIAERFRIPGREVAQQRFEQSEEAVRRRYAAAAGPAGLSAAVWGDVPVDAALAEIEASEPRSAAHPFRPVPIPVVTNGYLHPGYAAYAQPGPSRDHNQNRGREPVAADNSFQYFDWTLYNHHTGEEWFNYAALTGRSVVARTHDRPLFSGFEAEVDDYWAHIRQMNGLPPAPPPRAPSHSLVFRDGQSEAEKRAVLLKVAKVVHRLGPMSRRIGAESKIGVWKWGDLKEEPKALEEQCKEEGMCAVCYENYEDDARVSLTPCRHVYHKDCLDVWFCQPNTTSCPMCRRDIAVLACVDKMLPEAMKSEGLGLWMATGAAPAR</sequence>
<dbReference type="InterPro" id="IPR011016">
    <property type="entry name" value="Znf_RING-CH"/>
</dbReference>
<dbReference type="InterPro" id="IPR053238">
    <property type="entry name" value="RING-H2_zinc_finger"/>
</dbReference>
<dbReference type="SUPFAM" id="SSF57850">
    <property type="entry name" value="RING/U-box"/>
    <property type="match status" value="1"/>
</dbReference>
<protein>
    <recommendedName>
        <fullName evidence="6">RING-type domain-containing protein</fullName>
    </recommendedName>
</protein>
<feature type="region of interest" description="Disordered" evidence="5">
    <location>
        <begin position="175"/>
        <end position="197"/>
    </location>
</feature>
<evidence type="ECO:0000313" key="8">
    <source>
        <dbReference type="Proteomes" id="UP001164286"/>
    </source>
</evidence>
<dbReference type="PANTHER" id="PTHR14155:SF627">
    <property type="entry name" value="OS06G0192800 PROTEIN"/>
    <property type="match status" value="1"/>
</dbReference>
<dbReference type="AlphaFoldDB" id="A0AA38H7J1"/>
<feature type="region of interest" description="Disordered" evidence="5">
    <location>
        <begin position="406"/>
        <end position="457"/>
    </location>
</feature>
<feature type="domain" description="RING-type" evidence="6">
    <location>
        <begin position="757"/>
        <end position="800"/>
    </location>
</feature>
<dbReference type="RefSeq" id="XP_052944048.1">
    <property type="nucleotide sequence ID" value="XM_053090363.1"/>
</dbReference>
<dbReference type="GeneID" id="77729568"/>
<keyword evidence="2 4" id="KW-0863">Zinc-finger</keyword>
<feature type="compositionally biased region" description="Low complexity" evidence="5">
    <location>
        <begin position="137"/>
        <end position="154"/>
    </location>
</feature>
<keyword evidence="1" id="KW-0479">Metal-binding</keyword>
<proteinExistence type="predicted"/>
<dbReference type="PANTHER" id="PTHR14155">
    <property type="entry name" value="RING FINGER DOMAIN-CONTAINING"/>
    <property type="match status" value="1"/>
</dbReference>
<dbReference type="CDD" id="cd16473">
    <property type="entry name" value="RING-H2_RNF103"/>
    <property type="match status" value="1"/>
</dbReference>
<feature type="region of interest" description="Disordered" evidence="5">
    <location>
        <begin position="133"/>
        <end position="163"/>
    </location>
</feature>
<feature type="region of interest" description="Disordered" evidence="5">
    <location>
        <begin position="316"/>
        <end position="354"/>
    </location>
</feature>
<evidence type="ECO:0000256" key="1">
    <source>
        <dbReference type="ARBA" id="ARBA00022723"/>
    </source>
</evidence>
<dbReference type="PROSITE" id="PS50089">
    <property type="entry name" value="ZF_RING_2"/>
    <property type="match status" value="1"/>
</dbReference>
<feature type="region of interest" description="Disordered" evidence="5">
    <location>
        <begin position="1"/>
        <end position="32"/>
    </location>
</feature>
<dbReference type="InterPro" id="IPR013083">
    <property type="entry name" value="Znf_RING/FYVE/PHD"/>
</dbReference>